<keyword evidence="1" id="KW-1133">Transmembrane helix</keyword>
<protein>
    <submittedName>
        <fullName evidence="3">Conjugal transfer protein TraB</fullName>
    </submittedName>
</protein>
<evidence type="ECO:0000313" key="4">
    <source>
        <dbReference type="Proteomes" id="UP000309667"/>
    </source>
</evidence>
<dbReference type="InterPro" id="IPR036526">
    <property type="entry name" value="C-N_Hydrolase_sf"/>
</dbReference>
<feature type="transmembrane region" description="Helical" evidence="1">
    <location>
        <begin position="80"/>
        <end position="98"/>
    </location>
</feature>
<dbReference type="Proteomes" id="UP000309667">
    <property type="component" value="Unassembled WGS sequence"/>
</dbReference>
<name>A0ABY2QS00_9HYPH</name>
<dbReference type="RefSeq" id="WP_136559582.1">
    <property type="nucleotide sequence ID" value="NZ_STGT01000004.1"/>
</dbReference>
<dbReference type="Gene3D" id="3.60.110.10">
    <property type="entry name" value="Carbon-nitrogen hydrolase"/>
    <property type="match status" value="1"/>
</dbReference>
<keyword evidence="1" id="KW-0472">Membrane</keyword>
<accession>A0ABY2QS00</accession>
<feature type="transmembrane region" description="Helical" evidence="1">
    <location>
        <begin position="51"/>
        <end position="74"/>
    </location>
</feature>
<dbReference type="Pfam" id="PF00795">
    <property type="entry name" value="CN_hydrolase"/>
    <property type="match status" value="1"/>
</dbReference>
<dbReference type="SUPFAM" id="SSF56317">
    <property type="entry name" value="Carbon-nitrogen hydrolase"/>
    <property type="match status" value="1"/>
</dbReference>
<evidence type="ECO:0000259" key="2">
    <source>
        <dbReference type="PROSITE" id="PS50263"/>
    </source>
</evidence>
<dbReference type="PROSITE" id="PS50263">
    <property type="entry name" value="CN_HYDROLASE"/>
    <property type="match status" value="1"/>
</dbReference>
<dbReference type="InterPro" id="IPR003010">
    <property type="entry name" value="C-N_Hydrolase"/>
</dbReference>
<dbReference type="NCBIfam" id="NF010398">
    <property type="entry name" value="PRK13825.1-2"/>
    <property type="match status" value="1"/>
</dbReference>
<comment type="caution">
    <text evidence="3">The sequence shown here is derived from an EMBL/GenBank/DDBJ whole genome shotgun (WGS) entry which is preliminary data.</text>
</comment>
<sequence length="394" mass="43299">MSPDRVRVFVSPVLSASIGWIAWSGHVLALPTAALYPLIWSWARTRRQAGVVSAVYFLAASRGLPQGVANYYAFDIWPGLLLWLIASSAFVIVHAASWTDTVGWRKPFRFLVACILMAVPPFGITGWAHPVTAAGVLFPGGGWWGLLAMGTILALMTTRSWRIIAVITAGFWLWSAIHWTGPRVAEGFQGVDLQMGAGLGRDASLEHQRDLIALVRDNVRDDARDPAADMIVVLPETALGFWTPGLVRLWQRELAGFGITVVAGAARITPEGYDNVLALISPETNDVVYRQRMPVPGSMWQPWKGLFGDGGGARAHVFANPVVRIGDRDVAVLICYEQLIVWPVLQSMLHDIDLVIAVGNGWWTEETSILDIQRASAEAWARLFDKPLVLSFNR</sequence>
<gene>
    <name evidence="3" type="ORF">E9677_18945</name>
</gene>
<feature type="transmembrane region" description="Helical" evidence="1">
    <location>
        <begin position="134"/>
        <end position="156"/>
    </location>
</feature>
<feature type="transmembrane region" description="Helical" evidence="1">
    <location>
        <begin position="110"/>
        <end position="128"/>
    </location>
</feature>
<evidence type="ECO:0000256" key="1">
    <source>
        <dbReference type="SAM" id="Phobius"/>
    </source>
</evidence>
<keyword evidence="1" id="KW-0812">Transmembrane</keyword>
<organism evidence="3 4">
    <name type="scientific">Rhizobium rhizophilum</name>
    <dbReference type="NCBI Taxonomy" id="1850373"/>
    <lineage>
        <taxon>Bacteria</taxon>
        <taxon>Pseudomonadati</taxon>
        <taxon>Pseudomonadota</taxon>
        <taxon>Alphaproteobacteria</taxon>
        <taxon>Hyphomicrobiales</taxon>
        <taxon>Rhizobiaceae</taxon>
        <taxon>Rhizobium/Agrobacterium group</taxon>
        <taxon>Rhizobium</taxon>
    </lineage>
</organism>
<reference evidence="3 4" key="1">
    <citation type="submission" date="2019-04" db="EMBL/GenBank/DDBJ databases">
        <title>Genome sequence of strain 7209-2.</title>
        <authorList>
            <person name="Gao J."/>
            <person name="Sun J."/>
        </authorList>
    </citation>
    <scope>NUCLEOTIDE SEQUENCE [LARGE SCALE GENOMIC DNA]</scope>
    <source>
        <strain evidence="3 4">7209-2</strain>
    </source>
</reference>
<keyword evidence="4" id="KW-1185">Reference proteome</keyword>
<feature type="transmembrane region" description="Helical" evidence="1">
    <location>
        <begin position="20"/>
        <end position="39"/>
    </location>
</feature>
<feature type="domain" description="CN hydrolase" evidence="2">
    <location>
        <begin position="188"/>
        <end position="394"/>
    </location>
</feature>
<proteinExistence type="predicted"/>
<feature type="transmembrane region" description="Helical" evidence="1">
    <location>
        <begin position="163"/>
        <end position="181"/>
    </location>
</feature>
<evidence type="ECO:0000313" key="3">
    <source>
        <dbReference type="EMBL" id="THV12793.1"/>
    </source>
</evidence>
<dbReference type="EMBL" id="STGT01000004">
    <property type="protein sequence ID" value="THV12793.1"/>
    <property type="molecule type" value="Genomic_DNA"/>
</dbReference>